<dbReference type="KEGG" id="cyp:PCC8801_0421"/>
<gene>
    <name evidence="1" type="ordered locus">PCC8801_0421</name>
</gene>
<dbReference type="STRING" id="41431.PCC8801_0421"/>
<evidence type="ECO:0000313" key="1">
    <source>
        <dbReference type="EMBL" id="ACK64518.1"/>
    </source>
</evidence>
<name>B7JUD8_RIPO1</name>
<keyword evidence="2" id="KW-1185">Reference proteome</keyword>
<accession>B7JUD8</accession>
<dbReference type="AlphaFoldDB" id="B7JUD8"/>
<dbReference type="HOGENOM" id="CLU_3097977_0_0_3"/>
<proteinExistence type="predicted"/>
<evidence type="ECO:0000313" key="2">
    <source>
        <dbReference type="Proteomes" id="UP000008204"/>
    </source>
</evidence>
<dbReference type="RefSeq" id="WP_012593795.1">
    <property type="nucleotide sequence ID" value="NC_011726.1"/>
</dbReference>
<dbReference type="OrthoDB" id="427817at2"/>
<dbReference type="Proteomes" id="UP000008204">
    <property type="component" value="Chromosome"/>
</dbReference>
<reference evidence="2" key="1">
    <citation type="journal article" date="2011" name="MBio">
        <title>Novel metabolic attributes of the genus Cyanothece, comprising a group of unicellular nitrogen-fixing Cyanobacteria.</title>
        <authorList>
            <person name="Bandyopadhyay A."/>
            <person name="Elvitigala T."/>
            <person name="Welsh E."/>
            <person name="Stockel J."/>
            <person name="Liberton M."/>
            <person name="Min H."/>
            <person name="Sherman L.A."/>
            <person name="Pakrasi H.B."/>
        </authorList>
    </citation>
    <scope>NUCLEOTIDE SEQUENCE [LARGE SCALE GENOMIC DNA]</scope>
    <source>
        <strain evidence="2">PCC 8801</strain>
    </source>
</reference>
<dbReference type="EMBL" id="CP001287">
    <property type="protein sequence ID" value="ACK64518.1"/>
    <property type="molecule type" value="Genomic_DNA"/>
</dbReference>
<organism evidence="1 2">
    <name type="scientific">Rippkaea orientalis (strain PCC 8801 / RF-1)</name>
    <name type="common">Cyanothece sp. (strain PCC 8801)</name>
    <dbReference type="NCBI Taxonomy" id="41431"/>
    <lineage>
        <taxon>Bacteria</taxon>
        <taxon>Bacillati</taxon>
        <taxon>Cyanobacteriota</taxon>
        <taxon>Cyanophyceae</taxon>
        <taxon>Oscillatoriophycideae</taxon>
        <taxon>Chroococcales</taxon>
        <taxon>Aphanothecaceae</taxon>
        <taxon>Rippkaea</taxon>
        <taxon>Rippkaea orientalis</taxon>
    </lineage>
</organism>
<sequence>MSKIEAQYLFNTLEGYEKFITDLLDNETVDVMVDPRLDWEEAIFNNNLLLK</sequence>
<protein>
    <submittedName>
        <fullName evidence="1">Uncharacterized protein</fullName>
    </submittedName>
</protein>